<dbReference type="PATRIC" id="fig|1813736.3.peg.510"/>
<dbReference type="STRING" id="1855912.LuPra_00487"/>
<dbReference type="RefSeq" id="WP_157898649.1">
    <property type="nucleotide sequence ID" value="NZ_CP015136.1"/>
</dbReference>
<dbReference type="Pfam" id="PF06224">
    <property type="entry name" value="AlkZ-like"/>
    <property type="match status" value="1"/>
</dbReference>
<name>A0A143PGC6_LUTPR</name>
<reference evidence="2" key="2">
    <citation type="submission" date="2016-04" db="EMBL/GenBank/DDBJ databases">
        <title>First Complete Genome Sequence of a Subdivision 6 Acidobacterium.</title>
        <authorList>
            <person name="Huang S."/>
            <person name="Vieira S."/>
            <person name="Bunk B."/>
            <person name="Riedel T."/>
            <person name="Sproeer C."/>
            <person name="Overmann J."/>
        </authorList>
    </citation>
    <scope>NUCLEOTIDE SEQUENCE [LARGE SCALE GENOMIC DNA]</scope>
    <source>
        <strain evidence="2">DSM 100886 HEG_-6_39</strain>
    </source>
</reference>
<dbReference type="EMBL" id="CP015136">
    <property type="protein sequence ID" value="AMY07320.1"/>
    <property type="molecule type" value="Genomic_DNA"/>
</dbReference>
<evidence type="ECO:0000313" key="2">
    <source>
        <dbReference type="Proteomes" id="UP000076079"/>
    </source>
</evidence>
<sequence length="369" mass="40508">MLRERLARHHLAGDGLPSPVDVVRWFGAVQAQDFSGALWAIGQRLATATTEANVLAAFDAGALVRTHVLRPTWHFVAPEDLRWMLALTGPRIQTASAARYRELGLDPSTRAKAERVFARALAGGRHLTRPELADVLRRARIDPADQRLAHLVMHAELEGLICSGPRVGKQFTYALIDERVPPARPVDREAAVTALVTRYFSSHGPATVSDAAWWSGLPMGAVREGIALAGDALQRRIIDRTEYWQSAEGHETTAATKQRPPAAARRAAAVHLLPSFDEYTVAYRDRRPLLHASTPVSTVAQSALLSQPLMLEGRHVGTWRRTLSPRPTAPLLVEVRLLETLAPGQRRALVRGVQRYAAFLGRPVTLIGV</sequence>
<keyword evidence="2" id="KW-1185">Reference proteome</keyword>
<dbReference type="OrthoDB" id="57247at2"/>
<gene>
    <name evidence="1" type="ORF">LuPra_00487</name>
</gene>
<proteinExistence type="predicted"/>
<dbReference type="PANTHER" id="PTHR38479:SF2">
    <property type="entry name" value="WINGED HELIX DNA-BINDING DOMAIN-CONTAINING PROTEIN"/>
    <property type="match status" value="1"/>
</dbReference>
<evidence type="ECO:0008006" key="3">
    <source>
        <dbReference type="Google" id="ProtNLM"/>
    </source>
</evidence>
<accession>A0A143PGC6</accession>
<protein>
    <recommendedName>
        <fullName evidence="3">Winged helix DNA-binding domain-containing protein</fullName>
    </recommendedName>
</protein>
<organism evidence="1 2">
    <name type="scientific">Luteitalea pratensis</name>
    <dbReference type="NCBI Taxonomy" id="1855912"/>
    <lineage>
        <taxon>Bacteria</taxon>
        <taxon>Pseudomonadati</taxon>
        <taxon>Acidobacteriota</taxon>
        <taxon>Vicinamibacteria</taxon>
        <taxon>Vicinamibacterales</taxon>
        <taxon>Vicinamibacteraceae</taxon>
        <taxon>Luteitalea</taxon>
    </lineage>
</organism>
<dbReference type="Proteomes" id="UP000076079">
    <property type="component" value="Chromosome"/>
</dbReference>
<dbReference type="InterPro" id="IPR009351">
    <property type="entry name" value="AlkZ-like"/>
</dbReference>
<reference evidence="1 2" key="1">
    <citation type="journal article" date="2016" name="Genome Announc.">
        <title>First Complete Genome Sequence of a Subdivision 6 Acidobacterium Strain.</title>
        <authorList>
            <person name="Huang S."/>
            <person name="Vieira S."/>
            <person name="Bunk B."/>
            <person name="Riedel T."/>
            <person name="Sproer C."/>
            <person name="Overmann J."/>
        </authorList>
    </citation>
    <scope>NUCLEOTIDE SEQUENCE [LARGE SCALE GENOMIC DNA]</scope>
    <source>
        <strain evidence="2">DSM 100886 HEG_-6_39</strain>
    </source>
</reference>
<evidence type="ECO:0000313" key="1">
    <source>
        <dbReference type="EMBL" id="AMY07320.1"/>
    </source>
</evidence>
<dbReference type="AlphaFoldDB" id="A0A143PGC6"/>
<dbReference type="PANTHER" id="PTHR38479">
    <property type="entry name" value="LMO0824 PROTEIN"/>
    <property type="match status" value="1"/>
</dbReference>
<dbReference type="KEGG" id="abac:LuPra_00487"/>